<gene>
    <name evidence="1" type="ORF">CCACVL1_13411</name>
</gene>
<evidence type="ECO:0000313" key="1">
    <source>
        <dbReference type="EMBL" id="OMO79814.1"/>
    </source>
</evidence>
<comment type="caution">
    <text evidence="1">The sequence shown here is derived from an EMBL/GenBank/DDBJ whole genome shotgun (WGS) entry which is preliminary data.</text>
</comment>
<dbReference type="Proteomes" id="UP000188268">
    <property type="component" value="Unassembled WGS sequence"/>
</dbReference>
<keyword evidence="2" id="KW-1185">Reference proteome</keyword>
<dbReference type="Gramene" id="OMO79814">
    <property type="protein sequence ID" value="OMO79814"/>
    <property type="gene ID" value="CCACVL1_13411"/>
</dbReference>
<protein>
    <submittedName>
        <fullName evidence="1">Uncharacterized protein</fullName>
    </submittedName>
</protein>
<evidence type="ECO:0000313" key="2">
    <source>
        <dbReference type="Proteomes" id="UP000188268"/>
    </source>
</evidence>
<sequence>MAESDFGSRMANGMEIHPSNIKGIADCPSPFSIEIREMGCECC</sequence>
<accession>A0A1R3IB76</accession>
<dbReference type="AlphaFoldDB" id="A0A1R3IB76"/>
<dbReference type="EMBL" id="AWWV01010354">
    <property type="protein sequence ID" value="OMO79814.1"/>
    <property type="molecule type" value="Genomic_DNA"/>
</dbReference>
<proteinExistence type="predicted"/>
<organism evidence="1 2">
    <name type="scientific">Corchorus capsularis</name>
    <name type="common">Jute</name>
    <dbReference type="NCBI Taxonomy" id="210143"/>
    <lineage>
        <taxon>Eukaryota</taxon>
        <taxon>Viridiplantae</taxon>
        <taxon>Streptophyta</taxon>
        <taxon>Embryophyta</taxon>
        <taxon>Tracheophyta</taxon>
        <taxon>Spermatophyta</taxon>
        <taxon>Magnoliopsida</taxon>
        <taxon>eudicotyledons</taxon>
        <taxon>Gunneridae</taxon>
        <taxon>Pentapetalae</taxon>
        <taxon>rosids</taxon>
        <taxon>malvids</taxon>
        <taxon>Malvales</taxon>
        <taxon>Malvaceae</taxon>
        <taxon>Grewioideae</taxon>
        <taxon>Apeibeae</taxon>
        <taxon>Corchorus</taxon>
    </lineage>
</organism>
<name>A0A1R3IB76_COCAP</name>
<reference evidence="1 2" key="1">
    <citation type="submission" date="2013-09" db="EMBL/GenBank/DDBJ databases">
        <title>Corchorus capsularis genome sequencing.</title>
        <authorList>
            <person name="Alam M."/>
            <person name="Haque M.S."/>
            <person name="Islam M.S."/>
            <person name="Emdad E.M."/>
            <person name="Islam M.M."/>
            <person name="Ahmed B."/>
            <person name="Halim A."/>
            <person name="Hossen Q.M.M."/>
            <person name="Hossain M.Z."/>
            <person name="Ahmed R."/>
            <person name="Khan M.M."/>
            <person name="Islam R."/>
            <person name="Rashid M.M."/>
            <person name="Khan S.A."/>
            <person name="Rahman M.S."/>
            <person name="Alam M."/>
        </authorList>
    </citation>
    <scope>NUCLEOTIDE SEQUENCE [LARGE SCALE GENOMIC DNA]</scope>
    <source>
        <strain evidence="2">cv. CVL-1</strain>
        <tissue evidence="1">Whole seedling</tissue>
    </source>
</reference>